<keyword evidence="8" id="KW-1185">Reference proteome</keyword>
<evidence type="ECO:0000256" key="4">
    <source>
        <dbReference type="ARBA" id="ARBA00013208"/>
    </source>
</evidence>
<dbReference type="GO" id="GO:0004252">
    <property type="term" value="F:serine-type endopeptidase activity"/>
    <property type="evidence" value="ECO:0007669"/>
    <property type="project" value="InterPro"/>
</dbReference>
<dbReference type="RefSeq" id="WP_044824706.1">
    <property type="nucleotide sequence ID" value="NZ_CP009687.1"/>
</dbReference>
<dbReference type="Proteomes" id="UP000035704">
    <property type="component" value="Chromosome"/>
</dbReference>
<dbReference type="STRING" id="84022.CACET_c25920"/>
<dbReference type="SUPFAM" id="SSF51306">
    <property type="entry name" value="LexA/Signal peptidase"/>
    <property type="match status" value="1"/>
</dbReference>
<dbReference type="GO" id="GO:0009003">
    <property type="term" value="F:signal peptidase activity"/>
    <property type="evidence" value="ECO:0007669"/>
    <property type="project" value="UniProtKB-EC"/>
</dbReference>
<evidence type="ECO:0000256" key="1">
    <source>
        <dbReference type="ARBA" id="ARBA00000677"/>
    </source>
</evidence>
<evidence type="ECO:0000256" key="2">
    <source>
        <dbReference type="ARBA" id="ARBA00004401"/>
    </source>
</evidence>
<dbReference type="PRINTS" id="PR00727">
    <property type="entry name" value="LEADERPTASE"/>
</dbReference>
<keyword evidence="6" id="KW-0812">Transmembrane</keyword>
<dbReference type="Pfam" id="PF10502">
    <property type="entry name" value="Peptidase_S26"/>
    <property type="match status" value="1"/>
</dbReference>
<dbReference type="InterPro" id="IPR019757">
    <property type="entry name" value="Pept_S26A_signal_pept_1_Lys-AS"/>
</dbReference>
<evidence type="ECO:0000313" key="7">
    <source>
        <dbReference type="EMBL" id="AKL96037.1"/>
    </source>
</evidence>
<protein>
    <recommendedName>
        <fullName evidence="4 6">Signal peptidase I</fullName>
        <ecNumber evidence="4 6">3.4.21.89</ecNumber>
    </recommendedName>
</protein>
<keyword evidence="5 6" id="KW-0378">Hydrolase</keyword>
<accession>A0A0D8I9R3</accession>
<dbReference type="InterPro" id="IPR019758">
    <property type="entry name" value="Pept_S26A_signal_pept_1_CS"/>
</dbReference>
<dbReference type="PANTHER" id="PTHR43390">
    <property type="entry name" value="SIGNAL PEPTIDASE I"/>
    <property type="match status" value="1"/>
</dbReference>
<dbReference type="CDD" id="cd06530">
    <property type="entry name" value="S26_SPase_I"/>
    <property type="match status" value="1"/>
</dbReference>
<dbReference type="NCBIfam" id="TIGR02227">
    <property type="entry name" value="sigpep_I_bact"/>
    <property type="match status" value="1"/>
</dbReference>
<organism evidence="7 8">
    <name type="scientific">Clostridium aceticum</name>
    <dbReference type="NCBI Taxonomy" id="84022"/>
    <lineage>
        <taxon>Bacteria</taxon>
        <taxon>Bacillati</taxon>
        <taxon>Bacillota</taxon>
        <taxon>Clostridia</taxon>
        <taxon>Eubacteriales</taxon>
        <taxon>Clostridiaceae</taxon>
        <taxon>Clostridium</taxon>
    </lineage>
</organism>
<name>A0A0D8I9R3_9CLOT</name>
<dbReference type="EC" id="3.4.21.89" evidence="4 6"/>
<evidence type="ECO:0000256" key="5">
    <source>
        <dbReference type="ARBA" id="ARBA00022801"/>
    </source>
</evidence>
<dbReference type="AlphaFoldDB" id="A0A0D8I9R3"/>
<dbReference type="InterPro" id="IPR000223">
    <property type="entry name" value="Pept_S26A_signal_pept_1"/>
</dbReference>
<dbReference type="InterPro" id="IPR036286">
    <property type="entry name" value="LexA/Signal_pep-like_sf"/>
</dbReference>
<evidence type="ECO:0000256" key="6">
    <source>
        <dbReference type="RuleBase" id="RU362042"/>
    </source>
</evidence>
<comment type="similarity">
    <text evidence="3 6">Belongs to the peptidase S26 family.</text>
</comment>
<dbReference type="Gene3D" id="2.10.109.10">
    <property type="entry name" value="Umud Fragment, subunit A"/>
    <property type="match status" value="1"/>
</dbReference>
<comment type="catalytic activity">
    <reaction evidence="1 6">
        <text>Cleavage of hydrophobic, N-terminal signal or leader sequences from secreted and periplasmic proteins.</text>
        <dbReference type="EC" id="3.4.21.89"/>
    </reaction>
</comment>
<dbReference type="PROSITE" id="PS00760">
    <property type="entry name" value="SPASE_I_2"/>
    <property type="match status" value="1"/>
</dbReference>
<dbReference type="GO" id="GO:0005886">
    <property type="term" value="C:plasma membrane"/>
    <property type="evidence" value="ECO:0007669"/>
    <property type="project" value="UniProtKB-SubCell"/>
</dbReference>
<keyword evidence="6" id="KW-0645">Protease</keyword>
<keyword evidence="6" id="KW-0472">Membrane</keyword>
<gene>
    <name evidence="7" type="ORF">CACET_c25920</name>
</gene>
<dbReference type="PROSITE" id="PS00761">
    <property type="entry name" value="SPASE_I_3"/>
    <property type="match status" value="1"/>
</dbReference>
<feature type="transmembrane region" description="Helical" evidence="6">
    <location>
        <begin position="7"/>
        <end position="26"/>
    </location>
</feature>
<evidence type="ECO:0000313" key="8">
    <source>
        <dbReference type="Proteomes" id="UP000035704"/>
    </source>
</evidence>
<dbReference type="PANTHER" id="PTHR43390:SF1">
    <property type="entry name" value="CHLOROPLAST PROCESSING PEPTIDASE"/>
    <property type="match status" value="1"/>
</dbReference>
<proteinExistence type="inferred from homology"/>
<comment type="subcellular location">
    <subcellularLocation>
        <location evidence="2">Cell membrane</location>
        <topology evidence="2">Single-pass type II membrane protein</topology>
    </subcellularLocation>
    <subcellularLocation>
        <location evidence="6">Membrane</location>
        <topology evidence="6">Single-pass type II membrane protein</topology>
    </subcellularLocation>
</comment>
<reference evidence="7 8" key="1">
    <citation type="submission" date="2014-10" db="EMBL/GenBank/DDBJ databases">
        <title>Genome sequence of Clostridium aceticum DSM 1496.</title>
        <authorList>
            <person name="Poehlein A."/>
            <person name="Schiel-Bengelsdorf B."/>
            <person name="Gottschalk G."/>
            <person name="Duerre P."/>
            <person name="Daniel R."/>
        </authorList>
    </citation>
    <scope>NUCLEOTIDE SEQUENCE [LARGE SCALE GENOMIC DNA]</scope>
    <source>
        <strain evidence="7 8">DSM 1496</strain>
    </source>
</reference>
<dbReference type="OrthoDB" id="9802919at2"/>
<dbReference type="PATRIC" id="fig|84022.5.peg.120"/>
<dbReference type="KEGG" id="cace:CACET_c25920"/>
<dbReference type="InterPro" id="IPR019533">
    <property type="entry name" value="Peptidase_S26"/>
</dbReference>
<keyword evidence="6" id="KW-1133">Transmembrane helix</keyword>
<dbReference type="GO" id="GO:0006465">
    <property type="term" value="P:signal peptide processing"/>
    <property type="evidence" value="ECO:0007669"/>
    <property type="project" value="InterPro"/>
</dbReference>
<evidence type="ECO:0000256" key="3">
    <source>
        <dbReference type="ARBA" id="ARBA00009370"/>
    </source>
</evidence>
<dbReference type="EMBL" id="CP009687">
    <property type="protein sequence ID" value="AKL96037.1"/>
    <property type="molecule type" value="Genomic_DNA"/>
</dbReference>
<sequence>MRREIIEWAKAIVISLISALIITTFVKPTVVQQDSMQNTLENNDFLILSRLLYKLNKPEGGDIIVFKLNQKSSKDKSKLLIKRVIAIPGDEITISDGKVIKNGEILNEAYIKTDYTEGNINLIIPGGKIFVLGDNRGNSADSRDPDIGLIDMKDIVGKAFVRLYPFNRLGLLY</sequence>